<feature type="compositionally biased region" description="Gly residues" evidence="1">
    <location>
        <begin position="344"/>
        <end position="353"/>
    </location>
</feature>
<feature type="region of interest" description="Disordered" evidence="1">
    <location>
        <begin position="1"/>
        <end position="66"/>
    </location>
</feature>
<dbReference type="RefSeq" id="WP_136529083.1">
    <property type="nucleotide sequence ID" value="NZ_STGX01000004.1"/>
</dbReference>
<evidence type="ECO:0000256" key="1">
    <source>
        <dbReference type="SAM" id="MobiDB-lite"/>
    </source>
</evidence>
<feature type="compositionally biased region" description="Basic and acidic residues" evidence="1">
    <location>
        <begin position="15"/>
        <end position="30"/>
    </location>
</feature>
<dbReference type="AlphaFoldDB" id="A0A4S8PHZ7"/>
<protein>
    <submittedName>
        <fullName evidence="2">Uncharacterized protein</fullName>
    </submittedName>
</protein>
<feature type="compositionally biased region" description="Low complexity" evidence="1">
    <location>
        <begin position="53"/>
        <end position="65"/>
    </location>
</feature>
<evidence type="ECO:0000313" key="2">
    <source>
        <dbReference type="EMBL" id="THV30210.1"/>
    </source>
</evidence>
<feature type="compositionally biased region" description="Gly residues" evidence="1">
    <location>
        <begin position="382"/>
        <end position="391"/>
    </location>
</feature>
<keyword evidence="3" id="KW-1185">Reference proteome</keyword>
<proteinExistence type="predicted"/>
<feature type="compositionally biased region" description="Basic and acidic residues" evidence="1">
    <location>
        <begin position="319"/>
        <end position="340"/>
    </location>
</feature>
<feature type="compositionally biased region" description="Basic and acidic residues" evidence="1">
    <location>
        <begin position="550"/>
        <end position="563"/>
    </location>
</feature>
<gene>
    <name evidence="2" type="ORF">E9998_07515</name>
</gene>
<evidence type="ECO:0000313" key="3">
    <source>
        <dbReference type="Proteomes" id="UP000305792"/>
    </source>
</evidence>
<dbReference type="EMBL" id="STGX01000004">
    <property type="protein sequence ID" value="THV30210.1"/>
    <property type="molecule type" value="Genomic_DNA"/>
</dbReference>
<sequence length="800" mass="84413">MSSPTIRYSGVPENSHSRDIRNSHSAHPADFDSDTAAYTTAQAAPHSDSRADATPTTGTGWPATGSISDADLAALMRSRLQRNTPPDRVLPAHTGHVATAQTANTHAAPVATVQAPDTYNALEPIATTQTSDTRITPEPVAAVSSEISPRTGFVPGFRLDPGPMSSDPRHNPTYPHPQNPGLAEEVDGFYDWAGRRLFLSDGSPDPMTPGAYRYQTRPDLCLLDAADDDPWSPRFEPDHLRHKPGDDWLIDDSRPYDVLDPGPFGSPNWFPDLRTGRHRRDELPDPIPWWEIEEEPAKAAWAEHAEALYDRRTRITREREAHEAARSEGRAEERQGHDDLYGESGQGGQGGQGDRTSGRGRGEPGARSGGGGPNGSDRPTGGPNGSGGRNGSGDPSGVRGKRTGSGFVSESRFEAGSGAEVGSGPEAGSACKAGFEGDTLRIAGDGIGGGRATASGRRLPGDGPSSTGAATGPRSSGDGPGSTDTAPGLCSPADRPSSIGSAPGTHQPGDRPGPTDSATDSATGPRPSADRTGPASPLPDKATGPYRPSPEPRPRNRRGDHAESSAAARPSEGALVTIEPQQPYRFSKLREDAWVRFLDKSAELAAAHRPQPGANGRTPTRSERRASLESRRRNGRDALDRECGPVLRPWVRLVRWVAGTIRASKTASDADARRTEHAARTARFAGAVRGAQRARAETRPEVVTPTVSAVEDLRQRPPLQRPKPEAVAALSIPFMRGWEQRFDSIGFGGAGFSRAGFNLANFTGAGRTTAGLNSAGFNSAGLNSVGFNTARPAAGGAAWA</sequence>
<feature type="region of interest" description="Disordered" evidence="1">
    <location>
        <begin position="605"/>
        <end position="636"/>
    </location>
</feature>
<dbReference type="Proteomes" id="UP000305792">
    <property type="component" value="Unassembled WGS sequence"/>
</dbReference>
<organism evidence="2 3">
    <name type="scientific">Glycomyces paridis</name>
    <dbReference type="NCBI Taxonomy" id="2126555"/>
    <lineage>
        <taxon>Bacteria</taxon>
        <taxon>Bacillati</taxon>
        <taxon>Actinomycetota</taxon>
        <taxon>Actinomycetes</taxon>
        <taxon>Glycomycetales</taxon>
        <taxon>Glycomycetaceae</taxon>
        <taxon>Glycomyces</taxon>
    </lineage>
</organism>
<comment type="caution">
    <text evidence="2">The sequence shown here is derived from an EMBL/GenBank/DDBJ whole genome shotgun (WGS) entry which is preliminary data.</text>
</comment>
<reference evidence="2 3" key="1">
    <citation type="journal article" date="2018" name="Int. J. Syst. Evol. Microbiol.">
        <title>Glycomyces paridis sp. nov., isolated from the medicinal plant Paris polyphylla.</title>
        <authorList>
            <person name="Fang X.M."/>
            <person name="Bai J.L."/>
            <person name="Su J."/>
            <person name="Zhao L.L."/>
            <person name="Liu H.Y."/>
            <person name="Ma B.P."/>
            <person name="Zhang Y.Q."/>
            <person name="Yu L.Y."/>
        </authorList>
    </citation>
    <scope>NUCLEOTIDE SEQUENCE [LARGE SCALE GENOMIC DNA]</scope>
    <source>
        <strain evidence="2 3">CPCC 204357</strain>
    </source>
</reference>
<accession>A0A4S8PHZ7</accession>
<feature type="compositionally biased region" description="Basic and acidic residues" evidence="1">
    <location>
        <begin position="620"/>
        <end position="636"/>
    </location>
</feature>
<name>A0A4S8PHZ7_9ACTN</name>
<feature type="region of interest" description="Disordered" evidence="1">
    <location>
        <begin position="319"/>
        <end position="579"/>
    </location>
</feature>